<dbReference type="NCBIfam" id="TIGR00158">
    <property type="entry name" value="L9"/>
    <property type="match status" value="1"/>
</dbReference>
<keyword evidence="5 7" id="KW-0687">Ribonucleoprotein</keyword>
<proteinExistence type="inferred from homology"/>
<dbReference type="EMBL" id="UIGB01000001">
    <property type="protein sequence ID" value="SUU85305.1"/>
    <property type="molecule type" value="Genomic_DNA"/>
</dbReference>
<dbReference type="InterPro" id="IPR009027">
    <property type="entry name" value="Ribosomal_bL9/RNase_H1_N"/>
</dbReference>
<keyword evidence="4 7" id="KW-0689">Ribosomal protein</keyword>
<dbReference type="SUPFAM" id="SSF55653">
    <property type="entry name" value="Ribosomal protein L9 C-domain"/>
    <property type="match status" value="1"/>
</dbReference>
<reference evidence="10 11" key="1">
    <citation type="submission" date="2018-06" db="EMBL/GenBank/DDBJ databases">
        <authorList>
            <consortium name="Pathogen Informatics"/>
            <person name="Doyle S."/>
        </authorList>
    </citation>
    <scope>NUCLEOTIDE SEQUENCE [LARGE SCALE GENOMIC DNA]</scope>
    <source>
        <strain evidence="10 11">NCTC12722</strain>
    </source>
</reference>
<evidence type="ECO:0000256" key="2">
    <source>
        <dbReference type="ARBA" id="ARBA00022730"/>
    </source>
</evidence>
<gene>
    <name evidence="7 10" type="primary">rplI</name>
    <name evidence="10" type="ORF">NCTC12722_02516</name>
</gene>
<dbReference type="Pfam" id="PF03948">
    <property type="entry name" value="Ribosomal_L9_C"/>
    <property type="match status" value="1"/>
</dbReference>
<keyword evidence="3 7" id="KW-0694">RNA-binding</keyword>
<dbReference type="AlphaFoldDB" id="A0A380WAY6"/>
<feature type="domain" description="Ribosomal protein L9" evidence="9">
    <location>
        <begin position="13"/>
        <end position="40"/>
    </location>
</feature>
<name>A0A380WAY6_AFIFE</name>
<evidence type="ECO:0000256" key="7">
    <source>
        <dbReference type="HAMAP-Rule" id="MF_00503"/>
    </source>
</evidence>
<dbReference type="Proteomes" id="UP000254343">
    <property type="component" value="Unassembled WGS sequence"/>
</dbReference>
<evidence type="ECO:0000256" key="8">
    <source>
        <dbReference type="SAM" id="MobiDB-lite"/>
    </source>
</evidence>
<evidence type="ECO:0000313" key="11">
    <source>
        <dbReference type="Proteomes" id="UP000254343"/>
    </source>
</evidence>
<dbReference type="SUPFAM" id="SSF55658">
    <property type="entry name" value="L9 N-domain-like"/>
    <property type="match status" value="1"/>
</dbReference>
<evidence type="ECO:0000256" key="4">
    <source>
        <dbReference type="ARBA" id="ARBA00022980"/>
    </source>
</evidence>
<evidence type="ECO:0000256" key="3">
    <source>
        <dbReference type="ARBA" id="ARBA00022884"/>
    </source>
</evidence>
<dbReference type="Gene3D" id="3.10.430.100">
    <property type="entry name" value="Ribosomal protein L9, C-terminal domain"/>
    <property type="match status" value="1"/>
</dbReference>
<keyword evidence="2 7" id="KW-0699">rRNA-binding</keyword>
<dbReference type="OrthoDB" id="9788336at2"/>
<feature type="compositionally biased region" description="Basic and acidic residues" evidence="8">
    <location>
        <begin position="149"/>
        <end position="166"/>
    </location>
</feature>
<dbReference type="InterPro" id="IPR020069">
    <property type="entry name" value="Ribosomal_bL9_C"/>
</dbReference>
<dbReference type="InterPro" id="IPR020070">
    <property type="entry name" value="Ribosomal_bL9_N"/>
</dbReference>
<dbReference type="InterPro" id="IPR036935">
    <property type="entry name" value="Ribosomal_bL9_N_sf"/>
</dbReference>
<dbReference type="InterPro" id="IPR020594">
    <property type="entry name" value="Ribosomal_bL9_bac/chp"/>
</dbReference>
<dbReference type="InterPro" id="IPR000244">
    <property type="entry name" value="Ribosomal_bL9"/>
</dbReference>
<accession>A0A380WAY6</accession>
<evidence type="ECO:0000259" key="9">
    <source>
        <dbReference type="PROSITE" id="PS00651"/>
    </source>
</evidence>
<dbReference type="GO" id="GO:0005840">
    <property type="term" value="C:ribosome"/>
    <property type="evidence" value="ECO:0007669"/>
    <property type="project" value="UniProtKB-KW"/>
</dbReference>
<dbReference type="PANTHER" id="PTHR21368">
    <property type="entry name" value="50S RIBOSOMAL PROTEIN L9"/>
    <property type="match status" value="1"/>
</dbReference>
<evidence type="ECO:0000256" key="5">
    <source>
        <dbReference type="ARBA" id="ARBA00023274"/>
    </source>
</evidence>
<comment type="function">
    <text evidence="7">Binds to the 23S rRNA.</text>
</comment>
<dbReference type="GO" id="GO:1990904">
    <property type="term" value="C:ribonucleoprotein complex"/>
    <property type="evidence" value="ECO:0007669"/>
    <property type="project" value="UniProtKB-KW"/>
</dbReference>
<evidence type="ECO:0000313" key="10">
    <source>
        <dbReference type="EMBL" id="SUU85305.1"/>
    </source>
</evidence>
<protein>
    <recommendedName>
        <fullName evidence="6 7">Large ribosomal subunit protein bL9</fullName>
    </recommendedName>
</protein>
<dbReference type="Gene3D" id="3.40.5.10">
    <property type="entry name" value="Ribosomal protein L9, N-terminal domain"/>
    <property type="match status" value="1"/>
</dbReference>
<dbReference type="GO" id="GO:0006412">
    <property type="term" value="P:translation"/>
    <property type="evidence" value="ECO:0007669"/>
    <property type="project" value="UniProtKB-UniRule"/>
</dbReference>
<dbReference type="Pfam" id="PF01281">
    <property type="entry name" value="Ribosomal_L9_N"/>
    <property type="match status" value="1"/>
</dbReference>
<dbReference type="InterPro" id="IPR036791">
    <property type="entry name" value="Ribosomal_bL9_C_sf"/>
</dbReference>
<dbReference type="PROSITE" id="PS00651">
    <property type="entry name" value="RIBOSOMAL_L9"/>
    <property type="match status" value="1"/>
</dbReference>
<dbReference type="RefSeq" id="WP_002716131.1">
    <property type="nucleotide sequence ID" value="NZ_UFSI01000001.1"/>
</dbReference>
<organism evidence="10 11">
    <name type="scientific">Afipia felis</name>
    <name type="common">Cat scratch disease bacillus</name>
    <dbReference type="NCBI Taxonomy" id="1035"/>
    <lineage>
        <taxon>Bacteria</taxon>
        <taxon>Pseudomonadati</taxon>
        <taxon>Pseudomonadota</taxon>
        <taxon>Alphaproteobacteria</taxon>
        <taxon>Hyphomicrobiales</taxon>
        <taxon>Nitrobacteraceae</taxon>
        <taxon>Afipia</taxon>
    </lineage>
</organism>
<dbReference type="GO" id="GO:0003735">
    <property type="term" value="F:structural constituent of ribosome"/>
    <property type="evidence" value="ECO:0007669"/>
    <property type="project" value="InterPro"/>
</dbReference>
<sequence>MEVILLERVAKLGQMGDIVNVKNGYARNFLLKRHKALRATADNRAKYEGMKADLEAKNIAAKGEASKVAEKIEGRNVIVIRQASESGQLFGSVSVRDIMAALAADGVSLSRQQVLLEHPIKTIGQHKITIAVHPEVEIHVTATVARSEAEAERINRGEDISTRQEDQDAAAEAIAAAGEFFDPEAQDHGEEAAPNEQ</sequence>
<dbReference type="HAMAP" id="MF_00503">
    <property type="entry name" value="Ribosomal_bL9"/>
    <property type="match status" value="1"/>
</dbReference>
<dbReference type="GO" id="GO:0019843">
    <property type="term" value="F:rRNA binding"/>
    <property type="evidence" value="ECO:0007669"/>
    <property type="project" value="UniProtKB-UniRule"/>
</dbReference>
<evidence type="ECO:0000256" key="6">
    <source>
        <dbReference type="ARBA" id="ARBA00035292"/>
    </source>
</evidence>
<evidence type="ECO:0000256" key="1">
    <source>
        <dbReference type="ARBA" id="ARBA00010605"/>
    </source>
</evidence>
<comment type="similarity">
    <text evidence="1 7">Belongs to the bacterial ribosomal protein bL9 family.</text>
</comment>
<feature type="region of interest" description="Disordered" evidence="8">
    <location>
        <begin position="149"/>
        <end position="197"/>
    </location>
</feature>